<reference evidence="2" key="1">
    <citation type="journal article" date="2022" name="bioRxiv">
        <title>Sequencing and chromosome-scale assembly of the giantPleurodeles waltlgenome.</title>
        <authorList>
            <person name="Brown T."/>
            <person name="Elewa A."/>
            <person name="Iarovenko S."/>
            <person name="Subramanian E."/>
            <person name="Araus A.J."/>
            <person name="Petzold A."/>
            <person name="Susuki M."/>
            <person name="Suzuki K.-i.T."/>
            <person name="Hayashi T."/>
            <person name="Toyoda A."/>
            <person name="Oliveira C."/>
            <person name="Osipova E."/>
            <person name="Leigh N.D."/>
            <person name="Simon A."/>
            <person name="Yun M.H."/>
        </authorList>
    </citation>
    <scope>NUCLEOTIDE SEQUENCE</scope>
    <source>
        <strain evidence="2">20211129_DDA</strain>
        <tissue evidence="2">Liver</tissue>
    </source>
</reference>
<feature type="compositionally biased region" description="Basic residues" evidence="1">
    <location>
        <begin position="33"/>
        <end position="46"/>
    </location>
</feature>
<feature type="compositionally biased region" description="Basic and acidic residues" evidence="1">
    <location>
        <begin position="18"/>
        <end position="32"/>
    </location>
</feature>
<evidence type="ECO:0000313" key="2">
    <source>
        <dbReference type="EMBL" id="KAJ1166560.1"/>
    </source>
</evidence>
<keyword evidence="3" id="KW-1185">Reference proteome</keyword>
<evidence type="ECO:0000256" key="1">
    <source>
        <dbReference type="SAM" id="MobiDB-lite"/>
    </source>
</evidence>
<comment type="caution">
    <text evidence="2">The sequence shown here is derived from an EMBL/GenBank/DDBJ whole genome shotgun (WGS) entry which is preliminary data.</text>
</comment>
<evidence type="ECO:0000313" key="3">
    <source>
        <dbReference type="Proteomes" id="UP001066276"/>
    </source>
</evidence>
<accession>A0AAV7SRC7</accession>
<feature type="region of interest" description="Disordered" evidence="1">
    <location>
        <begin position="1"/>
        <end position="85"/>
    </location>
</feature>
<dbReference type="AlphaFoldDB" id="A0AAV7SRC7"/>
<name>A0AAV7SRC7_PLEWA</name>
<sequence length="85" mass="9324">MVQRELHPRSGLVADLTNRAEGRPTRPGVEAHARRRWSKRRHPRRGAGRDASASLGPGTDQRREEICDSSLSDTPAIFKSSGGPP</sequence>
<dbReference type="Proteomes" id="UP001066276">
    <property type="component" value="Chromosome 4_2"/>
</dbReference>
<dbReference type="EMBL" id="JANPWB010000008">
    <property type="protein sequence ID" value="KAJ1166560.1"/>
    <property type="molecule type" value="Genomic_DNA"/>
</dbReference>
<protein>
    <submittedName>
        <fullName evidence="2">Uncharacterized protein</fullName>
    </submittedName>
</protein>
<proteinExistence type="predicted"/>
<gene>
    <name evidence="2" type="ORF">NDU88_006959</name>
</gene>
<organism evidence="2 3">
    <name type="scientific">Pleurodeles waltl</name>
    <name type="common">Iberian ribbed newt</name>
    <dbReference type="NCBI Taxonomy" id="8319"/>
    <lineage>
        <taxon>Eukaryota</taxon>
        <taxon>Metazoa</taxon>
        <taxon>Chordata</taxon>
        <taxon>Craniata</taxon>
        <taxon>Vertebrata</taxon>
        <taxon>Euteleostomi</taxon>
        <taxon>Amphibia</taxon>
        <taxon>Batrachia</taxon>
        <taxon>Caudata</taxon>
        <taxon>Salamandroidea</taxon>
        <taxon>Salamandridae</taxon>
        <taxon>Pleurodelinae</taxon>
        <taxon>Pleurodeles</taxon>
    </lineage>
</organism>